<keyword evidence="2" id="KW-0472">Membrane</keyword>
<evidence type="ECO:0000256" key="2">
    <source>
        <dbReference type="SAM" id="Phobius"/>
    </source>
</evidence>
<dbReference type="Proteomes" id="UP001201980">
    <property type="component" value="Unassembled WGS sequence"/>
</dbReference>
<feature type="region of interest" description="Disordered" evidence="1">
    <location>
        <begin position="28"/>
        <end position="61"/>
    </location>
</feature>
<feature type="compositionally biased region" description="Polar residues" evidence="1">
    <location>
        <begin position="326"/>
        <end position="336"/>
    </location>
</feature>
<feature type="chain" id="PRO_5042296006" evidence="3">
    <location>
        <begin position="25"/>
        <end position="336"/>
    </location>
</feature>
<keyword evidence="2" id="KW-1133">Transmembrane helix</keyword>
<evidence type="ECO:0000313" key="4">
    <source>
        <dbReference type="EMBL" id="KAJ2906466.1"/>
    </source>
</evidence>
<dbReference type="EMBL" id="JAKWBI020000013">
    <property type="protein sequence ID" value="KAJ2906466.1"/>
    <property type="molecule type" value="Genomic_DNA"/>
</dbReference>
<feature type="transmembrane region" description="Helical" evidence="2">
    <location>
        <begin position="255"/>
        <end position="282"/>
    </location>
</feature>
<name>A0AAD5RXG7_9PEZI</name>
<feature type="region of interest" description="Disordered" evidence="1">
    <location>
        <begin position="290"/>
        <end position="336"/>
    </location>
</feature>
<proteinExistence type="predicted"/>
<keyword evidence="2" id="KW-0812">Transmembrane</keyword>
<dbReference type="AlphaFoldDB" id="A0AAD5RXG7"/>
<gene>
    <name evidence="4" type="ORF">MKZ38_001447</name>
</gene>
<evidence type="ECO:0000256" key="1">
    <source>
        <dbReference type="SAM" id="MobiDB-lite"/>
    </source>
</evidence>
<organism evidence="4 5">
    <name type="scientific">Zalerion maritima</name>
    <dbReference type="NCBI Taxonomy" id="339359"/>
    <lineage>
        <taxon>Eukaryota</taxon>
        <taxon>Fungi</taxon>
        <taxon>Dikarya</taxon>
        <taxon>Ascomycota</taxon>
        <taxon>Pezizomycotina</taxon>
        <taxon>Sordariomycetes</taxon>
        <taxon>Lulworthiomycetidae</taxon>
        <taxon>Lulworthiales</taxon>
        <taxon>Lulworthiaceae</taxon>
        <taxon>Zalerion</taxon>
    </lineage>
</organism>
<sequence>MIRDFLRVAATAVSILSLTTQSLASKASGSRSQSSWNPPRETVTSSPNERADGPTPTPSPVNFGGFPLRARYYDDSETCGYDPNDEYGYGVYCAWGSCVTSGDFWGCCTTWYEDDISCTTAMQTTCTEVDEEYYYTMTEQYYDASSTMTCYPYYYTYDDGSTDTYDDYAFCATFISTQGTQVFSSYTCSSVKTTITMIDEQEYLSTYNIYDGYTGEYTPPNYSTISSSSSSSTATAGSSSETLSAQEIAKEQPKMVGAIVGGVLGGIVLVGAGTFGAVYLWLKMYPDPKPTGESAAAGSSESTPASEIAAGPSVTAPEPVHGGGNNVSEPNRPRSS</sequence>
<protein>
    <submittedName>
        <fullName evidence="4">Uncharacterized protein</fullName>
    </submittedName>
</protein>
<accession>A0AAD5RXG7</accession>
<evidence type="ECO:0000313" key="5">
    <source>
        <dbReference type="Proteomes" id="UP001201980"/>
    </source>
</evidence>
<reference evidence="4" key="1">
    <citation type="submission" date="2022-07" db="EMBL/GenBank/DDBJ databases">
        <title>Draft genome sequence of Zalerion maritima ATCC 34329, a (micro)plastics degrading marine fungus.</title>
        <authorList>
            <person name="Paco A."/>
            <person name="Goncalves M.F.M."/>
            <person name="Rocha-Santos T.A.P."/>
            <person name="Alves A."/>
        </authorList>
    </citation>
    <scope>NUCLEOTIDE SEQUENCE</scope>
    <source>
        <strain evidence="4">ATCC 34329</strain>
    </source>
</reference>
<evidence type="ECO:0000256" key="3">
    <source>
        <dbReference type="SAM" id="SignalP"/>
    </source>
</evidence>
<keyword evidence="3" id="KW-0732">Signal</keyword>
<feature type="signal peptide" evidence="3">
    <location>
        <begin position="1"/>
        <end position="24"/>
    </location>
</feature>
<comment type="caution">
    <text evidence="4">The sequence shown here is derived from an EMBL/GenBank/DDBJ whole genome shotgun (WGS) entry which is preliminary data.</text>
</comment>
<keyword evidence="5" id="KW-1185">Reference proteome</keyword>
<feature type="compositionally biased region" description="Low complexity" evidence="1">
    <location>
        <begin position="291"/>
        <end position="306"/>
    </location>
</feature>